<protein>
    <recommendedName>
        <fullName evidence="3">Endonuclease</fullName>
    </recommendedName>
</protein>
<evidence type="ECO:0008006" key="3">
    <source>
        <dbReference type="Google" id="ProtNLM"/>
    </source>
</evidence>
<organism evidence="1 2">
    <name type="scientific">Nocardiopsis exhalans</name>
    <dbReference type="NCBI Taxonomy" id="163604"/>
    <lineage>
        <taxon>Bacteria</taxon>
        <taxon>Bacillati</taxon>
        <taxon>Actinomycetota</taxon>
        <taxon>Actinomycetes</taxon>
        <taxon>Streptosporangiales</taxon>
        <taxon>Nocardiopsidaceae</taxon>
        <taxon>Nocardiopsis</taxon>
    </lineage>
</organism>
<reference evidence="1" key="1">
    <citation type="submission" date="2022-06" db="EMBL/GenBank/DDBJ databases">
        <authorList>
            <person name="Ping M."/>
        </authorList>
    </citation>
    <scope>NUCLEOTIDE SEQUENCE</scope>
    <source>
        <strain evidence="1">JCM11759T</strain>
        <plasmid evidence="1">unnamed1</plasmid>
    </source>
</reference>
<geneLocation type="plasmid" evidence="1 2">
    <name>unnamed1</name>
</geneLocation>
<dbReference type="Proteomes" id="UP001055940">
    <property type="component" value="Plasmid unnamed1"/>
</dbReference>
<evidence type="ECO:0000313" key="2">
    <source>
        <dbReference type="Proteomes" id="UP001055940"/>
    </source>
</evidence>
<name>A0ABY5DGS9_9ACTN</name>
<evidence type="ECO:0000313" key="1">
    <source>
        <dbReference type="EMBL" id="USY23549.1"/>
    </source>
</evidence>
<sequence length="253" mass="26215">MTSRTDRLTTDDAVRILTARYPDLPAQAGTSAPHVFAALAVARLAADLSRSPAEEFAAAPVTRQELDAATVLISDAHTGIEHAEVILTAAQYVQDGVSWDDIAALRGHAGGATSQKRQSRLIERLGIPDTALPVAPTLPAHTKRARALVEAATTQEPASPYLAAQAAEVLGALLLAARYDQVTGADLRAWTADPAFAGAADGLAAAPREAAEAAHHVLAAAATLPEGTRGDINALVLAGIDQWDPPADAQDRP</sequence>
<keyword evidence="1" id="KW-0614">Plasmid</keyword>
<gene>
    <name evidence="1" type="ORF">NE857_34010</name>
</gene>
<accession>A0ABY5DGS9</accession>
<dbReference type="EMBL" id="CP099838">
    <property type="protein sequence ID" value="USY23549.1"/>
    <property type="molecule type" value="Genomic_DNA"/>
</dbReference>
<dbReference type="RefSeq" id="WP_254422203.1">
    <property type="nucleotide sequence ID" value="NZ_BAAAJB010000040.1"/>
</dbReference>
<keyword evidence="2" id="KW-1185">Reference proteome</keyword>
<proteinExistence type="predicted"/>